<sequence>MKFTTLLTTTLTTTTSLITASSFELCCCTKKDPSTGDTKCSHDATKTIVDTMHGHFDFTTFNWLGVKRGKPIYGGKDYIYATGKDGDDSRIGPKEMKGWCGKQEAGRYCWSPGSDFNYNYKGELIKTTPTGHA</sequence>
<dbReference type="Proteomes" id="UP000447873">
    <property type="component" value="Unassembled WGS sequence"/>
</dbReference>
<evidence type="ECO:0000256" key="1">
    <source>
        <dbReference type="SAM" id="SignalP"/>
    </source>
</evidence>
<reference evidence="2 4" key="1">
    <citation type="submission" date="2018-12" db="EMBL/GenBank/DDBJ databases">
        <title>Venturia inaequalis Genome Resource.</title>
        <authorList>
            <person name="Lichtner F.J."/>
        </authorList>
    </citation>
    <scope>NUCLEOTIDE SEQUENCE [LARGE SCALE GENOMIC DNA]</scope>
    <source>
        <strain evidence="2 4">120213</strain>
        <strain evidence="3 5">DMI_063113</strain>
    </source>
</reference>
<name>A0A8H3UIW1_VENIN</name>
<evidence type="ECO:0000313" key="2">
    <source>
        <dbReference type="EMBL" id="KAE9970348.1"/>
    </source>
</evidence>
<dbReference type="OrthoDB" id="4794919at2759"/>
<proteinExistence type="predicted"/>
<protein>
    <submittedName>
        <fullName evidence="2">Uncharacterized protein</fullName>
    </submittedName>
</protein>
<organism evidence="2 4">
    <name type="scientific">Venturia inaequalis</name>
    <name type="common">Apple scab fungus</name>
    <dbReference type="NCBI Taxonomy" id="5025"/>
    <lineage>
        <taxon>Eukaryota</taxon>
        <taxon>Fungi</taxon>
        <taxon>Dikarya</taxon>
        <taxon>Ascomycota</taxon>
        <taxon>Pezizomycotina</taxon>
        <taxon>Dothideomycetes</taxon>
        <taxon>Pleosporomycetidae</taxon>
        <taxon>Venturiales</taxon>
        <taxon>Venturiaceae</taxon>
        <taxon>Venturia</taxon>
    </lineage>
</organism>
<feature type="chain" id="PRO_5044690594" evidence="1">
    <location>
        <begin position="21"/>
        <end position="133"/>
    </location>
</feature>
<evidence type="ECO:0000313" key="4">
    <source>
        <dbReference type="Proteomes" id="UP000447873"/>
    </source>
</evidence>
<feature type="signal peptide" evidence="1">
    <location>
        <begin position="1"/>
        <end position="20"/>
    </location>
</feature>
<keyword evidence="1" id="KW-0732">Signal</keyword>
<dbReference type="AlphaFoldDB" id="A0A8H3UIW1"/>
<evidence type="ECO:0000313" key="5">
    <source>
        <dbReference type="Proteomes" id="UP000490939"/>
    </source>
</evidence>
<comment type="caution">
    <text evidence="2">The sequence shown here is derived from an EMBL/GenBank/DDBJ whole genome shotgun (WGS) entry which is preliminary data.</text>
</comment>
<evidence type="ECO:0000313" key="3">
    <source>
        <dbReference type="EMBL" id="KAE9975203.1"/>
    </source>
</evidence>
<keyword evidence="5" id="KW-1185">Reference proteome</keyword>
<dbReference type="Proteomes" id="UP000490939">
    <property type="component" value="Unassembled WGS sequence"/>
</dbReference>
<accession>A0A8H3UIW1</accession>
<dbReference type="EMBL" id="WNWS01000334">
    <property type="protein sequence ID" value="KAE9970348.1"/>
    <property type="molecule type" value="Genomic_DNA"/>
</dbReference>
<gene>
    <name evidence="3" type="ORF">EG327_008516</name>
    <name evidence="2" type="ORF">EG328_006329</name>
</gene>
<dbReference type="EMBL" id="WNWR01000534">
    <property type="protein sequence ID" value="KAE9975203.1"/>
    <property type="molecule type" value="Genomic_DNA"/>
</dbReference>